<dbReference type="Proteomes" id="UP000008064">
    <property type="component" value="Unassembled WGS sequence"/>
</dbReference>
<sequence length="211" mass="23485">MSISAPHSIQSSKGCTPDVPVHFQIGVVTFYCIYMRSKLLSCSYCLQLESSVFKCVASSSHQSIPSSSTFNGELLMYQHSAVPDGDDHKQSDYGIISFVKLPSNDLLQELSRYGLGHVTPSVGLLALLKNPVKRIGLAIIERTWHTLNWYQARLAVDNYQILKDALLHARAADLLHIFGVLNQDIVDEHIFNATQQWITAHPNSLGLSIDY</sequence>
<reference evidence="1" key="1">
    <citation type="submission" date="2011-04" db="EMBL/GenBank/DDBJ databases">
        <title>Evolution of plant cell wall degrading machinery underlies the functional diversity of forest fungi.</title>
        <authorList>
            <consortium name="US DOE Joint Genome Institute (JGI-PGF)"/>
            <person name="Eastwood D.C."/>
            <person name="Floudas D."/>
            <person name="Binder M."/>
            <person name="Majcherczyk A."/>
            <person name="Schneider P."/>
            <person name="Aerts A."/>
            <person name="Asiegbu F.O."/>
            <person name="Baker S.E."/>
            <person name="Barry K."/>
            <person name="Bendiksby M."/>
            <person name="Blumentritt M."/>
            <person name="Coutinho P.M."/>
            <person name="Cullen D."/>
            <person name="Cullen D."/>
            <person name="Gathman A."/>
            <person name="Goodell B."/>
            <person name="Henrissat B."/>
            <person name="Ihrmark K."/>
            <person name="Kauserud H."/>
            <person name="Kohler A."/>
            <person name="LaButti K."/>
            <person name="Lapidus A."/>
            <person name="Lavin J.L."/>
            <person name="Lee Y.-H."/>
            <person name="Lindquist E."/>
            <person name="Lilly W."/>
            <person name="Lucas S."/>
            <person name="Morin E."/>
            <person name="Murat C."/>
            <person name="Oguiza J.A."/>
            <person name="Park J."/>
            <person name="Pisabarro A.G."/>
            <person name="Riley R."/>
            <person name="Rosling A."/>
            <person name="Salamov A."/>
            <person name="Schmidt O."/>
            <person name="Schmutz J."/>
            <person name="Skrede I."/>
            <person name="Stenlid J."/>
            <person name="Wiebenga A."/>
            <person name="Xie X."/>
            <person name="Kues U."/>
            <person name="Hibbett D.S."/>
            <person name="Hoffmeister D."/>
            <person name="Hogberg N."/>
            <person name="Martin F."/>
            <person name="Grigoriev I.V."/>
            <person name="Watkinson S.C."/>
        </authorList>
    </citation>
    <scope>NUCLEOTIDE SEQUENCE</scope>
    <source>
        <strain evidence="1">S7.9</strain>
    </source>
</reference>
<protein>
    <submittedName>
        <fullName evidence="1">Uncharacterized protein</fullName>
    </submittedName>
</protein>
<dbReference type="HOGENOM" id="CLU_1305511_0_0_1"/>
<organism>
    <name type="scientific">Serpula lacrymans var. lacrymans (strain S7.9)</name>
    <name type="common">Dry rot fungus</name>
    <dbReference type="NCBI Taxonomy" id="578457"/>
    <lineage>
        <taxon>Eukaryota</taxon>
        <taxon>Fungi</taxon>
        <taxon>Dikarya</taxon>
        <taxon>Basidiomycota</taxon>
        <taxon>Agaricomycotina</taxon>
        <taxon>Agaricomycetes</taxon>
        <taxon>Agaricomycetidae</taxon>
        <taxon>Boletales</taxon>
        <taxon>Coniophorineae</taxon>
        <taxon>Serpulaceae</taxon>
        <taxon>Serpula</taxon>
    </lineage>
</organism>
<name>F8NDY9_SERL9</name>
<dbReference type="KEGG" id="sla:SERLADRAFT_404651"/>
<dbReference type="EMBL" id="GL945428">
    <property type="protein sequence ID" value="EGO30517.1"/>
    <property type="molecule type" value="Genomic_DNA"/>
</dbReference>
<dbReference type="RefSeq" id="XP_007312401.1">
    <property type="nucleotide sequence ID" value="XM_007312339.1"/>
</dbReference>
<gene>
    <name evidence="1" type="ORF">SERLADRAFT_404651</name>
</gene>
<dbReference type="AlphaFoldDB" id="F8NDY9"/>
<proteinExistence type="predicted"/>
<dbReference type="GeneID" id="18812422"/>
<evidence type="ECO:0000313" key="1">
    <source>
        <dbReference type="EMBL" id="EGO30517.1"/>
    </source>
</evidence>
<accession>F8NDY9</accession>